<name>A0ACB1AJV0_MELEN</name>
<keyword evidence="2" id="KW-1185">Reference proteome</keyword>
<organism evidence="1 2">
    <name type="scientific">Meloidogyne enterolobii</name>
    <name type="common">Root-knot nematode worm</name>
    <name type="synonym">Meloidogyne mayaguensis</name>
    <dbReference type="NCBI Taxonomy" id="390850"/>
    <lineage>
        <taxon>Eukaryota</taxon>
        <taxon>Metazoa</taxon>
        <taxon>Ecdysozoa</taxon>
        <taxon>Nematoda</taxon>
        <taxon>Chromadorea</taxon>
        <taxon>Rhabditida</taxon>
        <taxon>Tylenchina</taxon>
        <taxon>Tylenchomorpha</taxon>
        <taxon>Tylenchoidea</taxon>
        <taxon>Meloidogynidae</taxon>
        <taxon>Meloidogyninae</taxon>
        <taxon>Meloidogyne</taxon>
    </lineage>
</organism>
<evidence type="ECO:0000313" key="2">
    <source>
        <dbReference type="Proteomes" id="UP001497535"/>
    </source>
</evidence>
<sequence>MLWILNRIDSQVCDNLPSDKLCLHKQRNHIEKSCSKDQRKVAKMRMIGFQLDQIKDEYTRLNGLKQFKKLRNFIEQVN</sequence>
<dbReference type="EMBL" id="CAVMJV010000086">
    <property type="protein sequence ID" value="CAK5091064.1"/>
    <property type="molecule type" value="Genomic_DNA"/>
</dbReference>
<proteinExistence type="predicted"/>
<accession>A0ACB1AJV0</accession>
<comment type="caution">
    <text evidence="1">The sequence shown here is derived from an EMBL/GenBank/DDBJ whole genome shotgun (WGS) entry which is preliminary data.</text>
</comment>
<protein>
    <submittedName>
        <fullName evidence="1">Uncharacterized protein</fullName>
    </submittedName>
</protein>
<dbReference type="Proteomes" id="UP001497535">
    <property type="component" value="Unassembled WGS sequence"/>
</dbReference>
<gene>
    <name evidence="1" type="ORF">MENTE1834_LOCUS38886</name>
</gene>
<evidence type="ECO:0000313" key="1">
    <source>
        <dbReference type="EMBL" id="CAK5091064.1"/>
    </source>
</evidence>
<reference evidence="1" key="1">
    <citation type="submission" date="2023-11" db="EMBL/GenBank/DDBJ databases">
        <authorList>
            <person name="Poullet M."/>
        </authorList>
    </citation>
    <scope>NUCLEOTIDE SEQUENCE</scope>
    <source>
        <strain evidence="1">E1834</strain>
    </source>
</reference>